<keyword evidence="1" id="KW-0472">Membrane</keyword>
<keyword evidence="1" id="KW-0812">Transmembrane</keyword>
<dbReference type="Gene3D" id="6.10.340.10">
    <property type="match status" value="1"/>
</dbReference>
<organism evidence="2 3">
    <name type="scientific">Bosea vaviloviae</name>
    <dbReference type="NCBI Taxonomy" id="1526658"/>
    <lineage>
        <taxon>Bacteria</taxon>
        <taxon>Pseudomonadati</taxon>
        <taxon>Pseudomonadota</taxon>
        <taxon>Alphaproteobacteria</taxon>
        <taxon>Hyphomicrobiales</taxon>
        <taxon>Boseaceae</taxon>
        <taxon>Bosea</taxon>
    </lineage>
</organism>
<dbReference type="EMBL" id="CP017147">
    <property type="protein sequence ID" value="AOO81604.1"/>
    <property type="molecule type" value="Genomic_DNA"/>
</dbReference>
<reference evidence="2 3" key="1">
    <citation type="journal article" date="2015" name="Antonie Van Leeuwenhoek">
        <title>Bosea vaviloviae sp. nov., a new species of slow-growing rhizobia isolated from nodules of the relict species Vavilovia formosa (Stev.) Fed.</title>
        <authorList>
            <person name="Safronova V.I."/>
            <person name="Kuznetsova I.G."/>
            <person name="Sazanova A.L."/>
            <person name="Kimeklis A.K."/>
            <person name="Belimov A.A."/>
            <person name="Andronov E.E."/>
            <person name="Pinaev A.G."/>
            <person name="Chizhevskaya E.P."/>
            <person name="Pukhaev A.R."/>
            <person name="Popov K.P."/>
            <person name="Willems A."/>
            <person name="Tikhonovich I.A."/>
        </authorList>
    </citation>
    <scope>NUCLEOTIDE SEQUENCE [LARGE SCALE GENOMIC DNA]</scope>
    <source>
        <strain evidence="2 3">Vaf18</strain>
    </source>
</reference>
<dbReference type="AlphaFoldDB" id="A0A1D7U2K4"/>
<gene>
    <name evidence="2" type="ORF">BHK69_15110</name>
</gene>
<protein>
    <recommendedName>
        <fullName evidence="4">HAMP domain-containing protein</fullName>
    </recommendedName>
</protein>
<dbReference type="STRING" id="1526658.BHK69_15110"/>
<name>A0A1D7U2K4_9HYPH</name>
<keyword evidence="3" id="KW-1185">Reference proteome</keyword>
<dbReference type="Proteomes" id="UP000094969">
    <property type="component" value="Chromosome"/>
</dbReference>
<feature type="transmembrane region" description="Helical" evidence="1">
    <location>
        <begin position="12"/>
        <end position="36"/>
    </location>
</feature>
<proteinExistence type="predicted"/>
<evidence type="ECO:0000256" key="1">
    <source>
        <dbReference type="SAM" id="Phobius"/>
    </source>
</evidence>
<evidence type="ECO:0000313" key="3">
    <source>
        <dbReference type="Proteomes" id="UP000094969"/>
    </source>
</evidence>
<evidence type="ECO:0008006" key="4">
    <source>
        <dbReference type="Google" id="ProtNLM"/>
    </source>
</evidence>
<evidence type="ECO:0000313" key="2">
    <source>
        <dbReference type="EMBL" id="AOO81604.1"/>
    </source>
</evidence>
<dbReference type="KEGG" id="bvv:BHK69_15110"/>
<sequence>MKENTMASGRLSLRSMVFGGGAVLMLMPAIIAGTFYTGALQRRAETLLVERLKARGELSASLLGRRLNQLWQEVSALSKIIDVDAPAKSRDSLNLISQLDTRYSWIGVADVAGTVLIASRGMLEGQSVAERPWFRRGLRGPTAVDVHQAQMLAKLMPAAAEPYHFIDMAAPIQKSNAVIGVVGAHLDWRWVVDSLNNLQAPGIELLLLSRERTVLYGPASLIDKPLNIGAAQAANRVTLAVLDERWSDGKDYVTVVVPSISYGDLPGFGWSLLVRQNLDEALATTRELVRTFWLMLGAGAIVALALLYLGSHWITTPLRRLASSSEAIVADGEQTIPYLETRYAEAARLSHALVRLQSKISRR</sequence>
<feature type="transmembrane region" description="Helical" evidence="1">
    <location>
        <begin position="292"/>
        <end position="310"/>
    </location>
</feature>
<dbReference type="Gene3D" id="3.30.450.20">
    <property type="entry name" value="PAS domain"/>
    <property type="match status" value="1"/>
</dbReference>
<keyword evidence="1" id="KW-1133">Transmembrane helix</keyword>
<accession>A0A1D7U2K4</accession>